<dbReference type="Gramene" id="ESR65439">
    <property type="protein sequence ID" value="ESR65439"/>
    <property type="gene ID" value="CICLE_v10010086mg"/>
</dbReference>
<dbReference type="AlphaFoldDB" id="V4WFP4"/>
<accession>V4WFP4</accession>
<evidence type="ECO:0000313" key="1">
    <source>
        <dbReference type="EMBL" id="ESR65439.1"/>
    </source>
</evidence>
<dbReference type="InParanoid" id="V4WFP4"/>
<protein>
    <submittedName>
        <fullName evidence="1">Uncharacterized protein</fullName>
    </submittedName>
</protein>
<dbReference type="KEGG" id="cic:CICLE_v10010086mg"/>
<reference evidence="1 2" key="1">
    <citation type="submission" date="2013-10" db="EMBL/GenBank/DDBJ databases">
        <authorList>
            <consortium name="International Citrus Genome Consortium"/>
            <person name="Jenkins J."/>
            <person name="Schmutz J."/>
            <person name="Prochnik S."/>
            <person name="Rokhsar D."/>
            <person name="Gmitter F."/>
            <person name="Ollitrault P."/>
            <person name="Machado M."/>
            <person name="Talon M."/>
            <person name="Wincker P."/>
            <person name="Jaillon O."/>
            <person name="Morgante M."/>
        </authorList>
    </citation>
    <scope>NUCLEOTIDE SEQUENCE</scope>
    <source>
        <strain evidence="2">cv. Clemenules</strain>
    </source>
</reference>
<sequence length="77" mass="9081">MDTWLQLYWPDSCINTNHSILQSLTLIQNLHEGDIIFSYQIKCLLISKREGLTILYYATLAYVSLKNVDHTLRWSYT</sequence>
<evidence type="ECO:0000313" key="2">
    <source>
        <dbReference type="Proteomes" id="UP000030687"/>
    </source>
</evidence>
<dbReference type="Proteomes" id="UP000030687">
    <property type="component" value="Unassembled WGS sequence"/>
</dbReference>
<proteinExistence type="predicted"/>
<gene>
    <name evidence="1" type="ORF">CICLE_v10010086mg</name>
</gene>
<keyword evidence="2" id="KW-1185">Reference proteome</keyword>
<organism evidence="1 2">
    <name type="scientific">Citrus clementina</name>
    <name type="common">Clementine</name>
    <name type="synonym">Citrus deliciosa x Citrus sinensis</name>
    <dbReference type="NCBI Taxonomy" id="85681"/>
    <lineage>
        <taxon>Eukaryota</taxon>
        <taxon>Viridiplantae</taxon>
        <taxon>Streptophyta</taxon>
        <taxon>Embryophyta</taxon>
        <taxon>Tracheophyta</taxon>
        <taxon>Spermatophyta</taxon>
        <taxon>Magnoliopsida</taxon>
        <taxon>eudicotyledons</taxon>
        <taxon>Gunneridae</taxon>
        <taxon>Pentapetalae</taxon>
        <taxon>rosids</taxon>
        <taxon>malvids</taxon>
        <taxon>Sapindales</taxon>
        <taxon>Rutaceae</taxon>
        <taxon>Aurantioideae</taxon>
        <taxon>Citrus</taxon>
    </lineage>
</organism>
<name>V4WFP4_CITCL</name>
<dbReference type="EMBL" id="KI535697">
    <property type="protein sequence ID" value="ESR65439.1"/>
    <property type="molecule type" value="Genomic_DNA"/>
</dbReference>